<evidence type="ECO:0000313" key="3">
    <source>
        <dbReference type="Proteomes" id="UP000275925"/>
    </source>
</evidence>
<gene>
    <name evidence="2" type="ORF">NO2_1526</name>
</gene>
<dbReference type="InterPro" id="IPR016187">
    <property type="entry name" value="CTDL_fold"/>
</dbReference>
<dbReference type="InterPro" id="IPR042095">
    <property type="entry name" value="SUMF_sf"/>
</dbReference>
<sequence length="349" mass="39627">MANNYNDTYAGIAKGEKVEAGKMTAALNQMEKVANKVTADEWEANKDDDVRYPTCKAVAGLQRDDVEFLKNKVNRILLPEARDDKYPSAKAVYDLLLTFFTPLTLTMNGNKYVRLTGGGHDFWIAKYETTQGEFENIMGYSLPRDFSSDGNPNLPAEYVTWYEALQYCLRLTLNSNDVPENVKEQIRGYSVNIAHSDTVKTEAYNDFAQIMTGCYRLPTEEEWKYACRGGMPTKFIWGDNWNASELDKYGWYYNNSSGRAHPVGQKAPNAYGLYDVLGNVWEWCSSVYYHAGYYETLRVVQGGSWSSASQYNGWIGDYYKDGNFASDYHVGTYATVLTHDLGFRVARTV</sequence>
<comment type="caution">
    <text evidence="2">The sequence shown here is derived from an EMBL/GenBank/DDBJ whole genome shotgun (WGS) entry which is preliminary data.</text>
</comment>
<name>A0A388TKS4_9BACT</name>
<dbReference type="AlphaFoldDB" id="A0A388TKS4"/>
<dbReference type="PANTHER" id="PTHR23150:SF19">
    <property type="entry name" value="FORMYLGLYCINE-GENERATING ENZYME"/>
    <property type="match status" value="1"/>
</dbReference>
<evidence type="ECO:0000313" key="2">
    <source>
        <dbReference type="EMBL" id="GBR77072.1"/>
    </source>
</evidence>
<feature type="domain" description="Sulfatase-modifying factor enzyme-like" evidence="1">
    <location>
        <begin position="120"/>
        <end position="347"/>
    </location>
</feature>
<dbReference type="Proteomes" id="UP000275925">
    <property type="component" value="Unassembled WGS sequence"/>
</dbReference>
<protein>
    <submittedName>
        <fullName evidence="2">Sulfatase-modifying factor protein</fullName>
    </submittedName>
</protein>
<proteinExistence type="predicted"/>
<dbReference type="GO" id="GO:0120147">
    <property type="term" value="F:formylglycine-generating oxidase activity"/>
    <property type="evidence" value="ECO:0007669"/>
    <property type="project" value="TreeGrafter"/>
</dbReference>
<dbReference type="SUPFAM" id="SSF56436">
    <property type="entry name" value="C-type lectin-like"/>
    <property type="match status" value="1"/>
</dbReference>
<dbReference type="Pfam" id="PF03781">
    <property type="entry name" value="FGE-sulfatase"/>
    <property type="match status" value="1"/>
</dbReference>
<evidence type="ECO:0000259" key="1">
    <source>
        <dbReference type="Pfam" id="PF03781"/>
    </source>
</evidence>
<dbReference type="PANTHER" id="PTHR23150">
    <property type="entry name" value="SULFATASE MODIFYING FACTOR 1, 2"/>
    <property type="match status" value="1"/>
</dbReference>
<dbReference type="InterPro" id="IPR051043">
    <property type="entry name" value="Sulfatase_Mod_Factor_Kinase"/>
</dbReference>
<reference evidence="2 3" key="1">
    <citation type="journal article" date="2019" name="ISME J.">
        <title>Genome analyses of uncultured TG2/ZB3 bacteria in 'Margulisbacteria' specifically attached to ectosymbiotic spirochetes of protists in the termite gut.</title>
        <authorList>
            <person name="Utami Y.D."/>
            <person name="Kuwahara H."/>
            <person name="Igai K."/>
            <person name="Murakami T."/>
            <person name="Sugaya K."/>
            <person name="Morikawa T."/>
            <person name="Nagura Y."/>
            <person name="Yuki M."/>
            <person name="Deevong P."/>
            <person name="Inoue T."/>
            <person name="Kihara K."/>
            <person name="Lo N."/>
            <person name="Yamada A."/>
            <person name="Ohkuma M."/>
            <person name="Hongoh Y."/>
        </authorList>
    </citation>
    <scope>NUCLEOTIDE SEQUENCE [LARGE SCALE GENOMIC DNA]</scope>
    <source>
        <strain evidence="2">NkOx7-02</strain>
    </source>
</reference>
<dbReference type="EMBL" id="BGZO01000098">
    <property type="protein sequence ID" value="GBR77072.1"/>
    <property type="molecule type" value="Genomic_DNA"/>
</dbReference>
<accession>A0A388TKS4</accession>
<dbReference type="InterPro" id="IPR005532">
    <property type="entry name" value="SUMF_dom"/>
</dbReference>
<dbReference type="Gene3D" id="3.90.1580.10">
    <property type="entry name" value="paralog of FGE (formylglycine-generating enzyme)"/>
    <property type="match status" value="1"/>
</dbReference>
<organism evidence="2 3">
    <name type="scientific">Candidatus Termititenax persephonae</name>
    <dbReference type="NCBI Taxonomy" id="2218525"/>
    <lineage>
        <taxon>Bacteria</taxon>
        <taxon>Bacillati</taxon>
        <taxon>Candidatus Margulisiibacteriota</taxon>
        <taxon>Candidatus Termititenacia</taxon>
        <taxon>Candidatus Termititenacales</taxon>
        <taxon>Candidatus Termititenacaceae</taxon>
        <taxon>Candidatus Termititenax</taxon>
    </lineage>
</organism>
<keyword evidence="3" id="KW-1185">Reference proteome</keyword>